<sequence length="136" mass="14969">MSDTSVNLTFFEARTPSAELEGDLRPSFQCHWTQAGFTLLSKRDSETFDQATWSHAERLRKSRRLIVVGFQRRLRSHRSALSKVCVPSGGLVNITASVVGAARSRSNICSNGSQTAHVRGGPDVSRLSLVARRAQI</sequence>
<protein>
    <submittedName>
        <fullName evidence="1">Uncharacterized protein</fullName>
    </submittedName>
</protein>
<keyword evidence="2" id="KW-1185">Reference proteome</keyword>
<proteinExistence type="predicted"/>
<evidence type="ECO:0000313" key="1">
    <source>
        <dbReference type="EMBL" id="KAJ8385706.1"/>
    </source>
</evidence>
<name>A0AAD7W662_9TELE</name>
<accession>A0AAD7W662</accession>
<comment type="caution">
    <text evidence="1">The sequence shown here is derived from an EMBL/GenBank/DDBJ whole genome shotgun (WGS) entry which is preliminary data.</text>
</comment>
<reference evidence="1" key="1">
    <citation type="journal article" date="2023" name="Science">
        <title>Genome structures resolve the early diversification of teleost fishes.</title>
        <authorList>
            <person name="Parey E."/>
            <person name="Louis A."/>
            <person name="Montfort J."/>
            <person name="Bouchez O."/>
            <person name="Roques C."/>
            <person name="Iampietro C."/>
            <person name="Lluch J."/>
            <person name="Castinel A."/>
            <person name="Donnadieu C."/>
            <person name="Desvignes T."/>
            <person name="Floi Bucao C."/>
            <person name="Jouanno E."/>
            <person name="Wen M."/>
            <person name="Mejri S."/>
            <person name="Dirks R."/>
            <person name="Jansen H."/>
            <person name="Henkel C."/>
            <person name="Chen W.J."/>
            <person name="Zahm M."/>
            <person name="Cabau C."/>
            <person name="Klopp C."/>
            <person name="Thompson A.W."/>
            <person name="Robinson-Rechavi M."/>
            <person name="Braasch I."/>
            <person name="Lecointre G."/>
            <person name="Bobe J."/>
            <person name="Postlethwait J.H."/>
            <person name="Berthelot C."/>
            <person name="Roest Crollius H."/>
            <person name="Guiguen Y."/>
        </authorList>
    </citation>
    <scope>NUCLEOTIDE SEQUENCE</scope>
    <source>
        <strain evidence="1">NC1722</strain>
    </source>
</reference>
<dbReference type="AlphaFoldDB" id="A0AAD7W662"/>
<organism evidence="1 2">
    <name type="scientific">Aldrovandia affinis</name>
    <dbReference type="NCBI Taxonomy" id="143900"/>
    <lineage>
        <taxon>Eukaryota</taxon>
        <taxon>Metazoa</taxon>
        <taxon>Chordata</taxon>
        <taxon>Craniata</taxon>
        <taxon>Vertebrata</taxon>
        <taxon>Euteleostomi</taxon>
        <taxon>Actinopterygii</taxon>
        <taxon>Neopterygii</taxon>
        <taxon>Teleostei</taxon>
        <taxon>Notacanthiformes</taxon>
        <taxon>Halosauridae</taxon>
        <taxon>Aldrovandia</taxon>
    </lineage>
</organism>
<dbReference type="Proteomes" id="UP001221898">
    <property type="component" value="Unassembled WGS sequence"/>
</dbReference>
<gene>
    <name evidence="1" type="ORF">AAFF_G00183060</name>
</gene>
<evidence type="ECO:0000313" key="2">
    <source>
        <dbReference type="Proteomes" id="UP001221898"/>
    </source>
</evidence>
<dbReference type="EMBL" id="JAINUG010000243">
    <property type="protein sequence ID" value="KAJ8385706.1"/>
    <property type="molecule type" value="Genomic_DNA"/>
</dbReference>